<dbReference type="InterPro" id="IPR017871">
    <property type="entry name" value="ABC_transporter-like_CS"/>
</dbReference>
<evidence type="ECO:0000259" key="4">
    <source>
        <dbReference type="PROSITE" id="PS50893"/>
    </source>
</evidence>
<evidence type="ECO:0000256" key="1">
    <source>
        <dbReference type="ARBA" id="ARBA00022448"/>
    </source>
</evidence>
<dbReference type="EMBL" id="QRXR01000023">
    <property type="protein sequence ID" value="RGU21413.1"/>
    <property type="molecule type" value="Genomic_DNA"/>
</dbReference>
<dbReference type="GO" id="GO:0016887">
    <property type="term" value="F:ATP hydrolysis activity"/>
    <property type="evidence" value="ECO:0007669"/>
    <property type="project" value="InterPro"/>
</dbReference>
<dbReference type="Proteomes" id="UP000283765">
    <property type="component" value="Unassembled WGS sequence"/>
</dbReference>
<sequence>MYEEPGGGMNMLEICNLTKKYDKEKGIFDLSYSFEEGKIYALVGPNGAGKTTLIQMISGISEPMKGQIRLDDQDTLLRKSKSQIGYALELTGNNTKQTVLQFLRMVCDIKFGGEHKEDIMSFLTDFELEDDKDTRLSECSLGMKKKVGIIASFIGFPKLILLDEPTNGVDTTGLIVLKKYIESAREHNCIVIISSHVLDFVDSVKDEIIFLKKGHLVVGNKATTEEQYRALFM</sequence>
<dbReference type="CDD" id="cd03230">
    <property type="entry name" value="ABC_DR_subfamily_A"/>
    <property type="match status" value="1"/>
</dbReference>
<feature type="domain" description="ABC transporter" evidence="4">
    <location>
        <begin position="12"/>
        <end position="230"/>
    </location>
</feature>
<dbReference type="AlphaFoldDB" id="A0A412RHT3"/>
<dbReference type="Pfam" id="PF00005">
    <property type="entry name" value="ABC_tran"/>
    <property type="match status" value="1"/>
</dbReference>
<dbReference type="GO" id="GO:0005524">
    <property type="term" value="F:ATP binding"/>
    <property type="evidence" value="ECO:0007669"/>
    <property type="project" value="UniProtKB-KW"/>
</dbReference>
<dbReference type="PROSITE" id="PS00211">
    <property type="entry name" value="ABC_TRANSPORTER_1"/>
    <property type="match status" value="1"/>
</dbReference>
<keyword evidence="3 5" id="KW-0067">ATP-binding</keyword>
<dbReference type="InterPro" id="IPR003593">
    <property type="entry name" value="AAA+_ATPase"/>
</dbReference>
<dbReference type="PANTHER" id="PTHR42939:SF1">
    <property type="entry name" value="ABC TRANSPORTER ATP-BINDING PROTEIN ALBC-RELATED"/>
    <property type="match status" value="1"/>
</dbReference>
<gene>
    <name evidence="5" type="ORF">DWW89_12520</name>
</gene>
<organism evidence="5 6">
    <name type="scientific">Agathobacter rectalis</name>
    <dbReference type="NCBI Taxonomy" id="39491"/>
    <lineage>
        <taxon>Bacteria</taxon>
        <taxon>Bacillati</taxon>
        <taxon>Bacillota</taxon>
        <taxon>Clostridia</taxon>
        <taxon>Lachnospirales</taxon>
        <taxon>Lachnospiraceae</taxon>
        <taxon>Agathobacter</taxon>
    </lineage>
</organism>
<reference evidence="5 6" key="1">
    <citation type="submission" date="2018-08" db="EMBL/GenBank/DDBJ databases">
        <title>A genome reference for cultivated species of the human gut microbiota.</title>
        <authorList>
            <person name="Zou Y."/>
            <person name="Xue W."/>
            <person name="Luo G."/>
        </authorList>
    </citation>
    <scope>NUCLEOTIDE SEQUENCE [LARGE SCALE GENOMIC DNA]</scope>
    <source>
        <strain evidence="5 6">AF17-27</strain>
    </source>
</reference>
<dbReference type="InterPro" id="IPR003439">
    <property type="entry name" value="ABC_transporter-like_ATP-bd"/>
</dbReference>
<evidence type="ECO:0000256" key="3">
    <source>
        <dbReference type="ARBA" id="ARBA00022840"/>
    </source>
</evidence>
<keyword evidence="2" id="KW-0547">Nucleotide-binding</keyword>
<comment type="caution">
    <text evidence="5">The sequence shown here is derived from an EMBL/GenBank/DDBJ whole genome shotgun (WGS) entry which is preliminary data.</text>
</comment>
<dbReference type="Gene3D" id="3.40.50.300">
    <property type="entry name" value="P-loop containing nucleotide triphosphate hydrolases"/>
    <property type="match status" value="1"/>
</dbReference>
<dbReference type="InterPro" id="IPR051782">
    <property type="entry name" value="ABC_Transporter_VariousFunc"/>
</dbReference>
<protein>
    <submittedName>
        <fullName evidence="5">ABC transporter ATP-binding protein</fullName>
    </submittedName>
</protein>
<dbReference type="PROSITE" id="PS50893">
    <property type="entry name" value="ABC_TRANSPORTER_2"/>
    <property type="match status" value="1"/>
</dbReference>
<name>A0A412RHT3_9FIRM</name>
<dbReference type="InterPro" id="IPR027417">
    <property type="entry name" value="P-loop_NTPase"/>
</dbReference>
<evidence type="ECO:0000313" key="5">
    <source>
        <dbReference type="EMBL" id="RGU21413.1"/>
    </source>
</evidence>
<evidence type="ECO:0000256" key="2">
    <source>
        <dbReference type="ARBA" id="ARBA00022741"/>
    </source>
</evidence>
<proteinExistence type="predicted"/>
<dbReference type="SMART" id="SM00382">
    <property type="entry name" value="AAA"/>
    <property type="match status" value="1"/>
</dbReference>
<evidence type="ECO:0000313" key="6">
    <source>
        <dbReference type="Proteomes" id="UP000283765"/>
    </source>
</evidence>
<accession>A0A412RHT3</accession>
<dbReference type="PANTHER" id="PTHR42939">
    <property type="entry name" value="ABC TRANSPORTER ATP-BINDING PROTEIN ALBC-RELATED"/>
    <property type="match status" value="1"/>
</dbReference>
<dbReference type="SUPFAM" id="SSF52540">
    <property type="entry name" value="P-loop containing nucleoside triphosphate hydrolases"/>
    <property type="match status" value="1"/>
</dbReference>
<keyword evidence="1" id="KW-0813">Transport</keyword>